<comment type="caution">
    <text evidence="1">The sequence shown here is derived from an EMBL/GenBank/DDBJ whole genome shotgun (WGS) entry which is preliminary data.</text>
</comment>
<reference evidence="1 2" key="1">
    <citation type="submission" date="2017-09" db="EMBL/GenBank/DDBJ databases">
        <title>Depth-based differentiation of microbial function through sediment-hosted aquifers and enrichment of novel symbionts in the deep terrestrial subsurface.</title>
        <authorList>
            <person name="Probst A.J."/>
            <person name="Ladd B."/>
            <person name="Jarett J.K."/>
            <person name="Geller-Mcgrath D.E."/>
            <person name="Sieber C.M."/>
            <person name="Emerson J.B."/>
            <person name="Anantharaman K."/>
            <person name="Thomas B.C."/>
            <person name="Malmstrom R."/>
            <person name="Stieglmeier M."/>
            <person name="Klingl A."/>
            <person name="Woyke T."/>
            <person name="Ryan C.M."/>
            <person name="Banfield J.F."/>
        </authorList>
    </citation>
    <scope>NUCLEOTIDE SEQUENCE [LARGE SCALE GENOMIC DNA]</scope>
    <source>
        <strain evidence="1">CG23_combo_of_CG06-09_8_20_14_all_47_9</strain>
    </source>
</reference>
<evidence type="ECO:0000313" key="1">
    <source>
        <dbReference type="EMBL" id="PIP51874.1"/>
    </source>
</evidence>
<organism evidence="1 2">
    <name type="scientific">Candidatus Beckwithbacteria bacterium CG23_combo_of_CG06-09_8_20_14_all_47_9</name>
    <dbReference type="NCBI Taxonomy" id="1974498"/>
    <lineage>
        <taxon>Bacteria</taxon>
        <taxon>Candidatus Beckwithiibacteriota</taxon>
    </lineage>
</organism>
<protein>
    <submittedName>
        <fullName evidence="1">Uncharacterized protein</fullName>
    </submittedName>
</protein>
<name>A0A2H0B2J9_9BACT</name>
<gene>
    <name evidence="1" type="ORF">COX09_04715</name>
</gene>
<accession>A0A2H0B2J9</accession>
<dbReference type="Proteomes" id="UP000231081">
    <property type="component" value="Unassembled WGS sequence"/>
</dbReference>
<proteinExistence type="predicted"/>
<dbReference type="EMBL" id="PCSQ01000122">
    <property type="protein sequence ID" value="PIP51874.1"/>
    <property type="molecule type" value="Genomic_DNA"/>
</dbReference>
<evidence type="ECO:0000313" key="2">
    <source>
        <dbReference type="Proteomes" id="UP000231081"/>
    </source>
</evidence>
<sequence length="92" mass="10395">MIYIPIEKTTPFLLTSAEKRQLKIIELDAIRDIRLKRYFAVCEERNTRPDLMGLMLDGYGLGAGDLYSESELDALITADEANKSTDVQKGKI</sequence>
<dbReference type="AlphaFoldDB" id="A0A2H0B2J9"/>